<reference evidence="2" key="2">
    <citation type="submission" date="2016-05" db="EMBL/GenBank/DDBJ databases">
        <title>Comparative analysis highlights variable genome content of wheat rusts and divergence of the mating loci.</title>
        <authorList>
            <person name="Cuomo C.A."/>
            <person name="Bakkeren G."/>
            <person name="Szabo L."/>
            <person name="Khalil H."/>
            <person name="Joly D."/>
            <person name="Goldberg J."/>
            <person name="Young S."/>
            <person name="Zeng Q."/>
            <person name="Fellers J."/>
        </authorList>
    </citation>
    <scope>NUCLEOTIDE SEQUENCE [LARGE SCALE GENOMIC DNA]</scope>
    <source>
        <strain evidence="2">1-1 BBBD Race 1</strain>
    </source>
</reference>
<dbReference type="VEuPathDB" id="FungiDB:PTTG_08239"/>
<accession>A0A0C4F542</accession>
<gene>
    <name evidence="2" type="ORF">PTTG_08239</name>
</gene>
<dbReference type="AlphaFoldDB" id="A0A0C4F542"/>
<proteinExistence type="predicted"/>
<keyword evidence="4" id="KW-1185">Reference proteome</keyword>
<dbReference type="EMBL" id="ADAS02000148">
    <property type="protein sequence ID" value="OAV88918.1"/>
    <property type="molecule type" value="Genomic_DNA"/>
</dbReference>
<feature type="region of interest" description="Disordered" evidence="1">
    <location>
        <begin position="1"/>
        <end position="25"/>
    </location>
</feature>
<dbReference type="EnsemblFungi" id="PTTG_08239-t43_1">
    <property type="protein sequence ID" value="PTTG_08239-t43_1-p1"/>
    <property type="gene ID" value="PTTG_08239"/>
</dbReference>
<sequence>MNRNNVAADDPDAVDAEELPAPPPRLPAQVNIADNRSAAGIISAITGQIRDEDRLLADGSNFGAWGDFIEERLRDAINDPDYLMYASTGPLHKRIARSILLSSVDRSLRRSLSRFPTAYGMFEEIRLRFNVISRGGQIAAFRRLLRFNIWDHPTTGTISNAINNKLDELRRMNISLTRD</sequence>
<evidence type="ECO:0000313" key="4">
    <source>
        <dbReference type="Proteomes" id="UP000005240"/>
    </source>
</evidence>
<dbReference type="Proteomes" id="UP000005240">
    <property type="component" value="Unassembled WGS sequence"/>
</dbReference>
<name>A0A0C4F542_PUCT1</name>
<evidence type="ECO:0000313" key="2">
    <source>
        <dbReference type="EMBL" id="OAV88918.1"/>
    </source>
</evidence>
<dbReference type="OrthoDB" id="10431591at2759"/>
<evidence type="ECO:0000256" key="1">
    <source>
        <dbReference type="SAM" id="MobiDB-lite"/>
    </source>
</evidence>
<evidence type="ECO:0000313" key="3">
    <source>
        <dbReference type="EnsemblFungi" id="PTTG_08239-t43_1-p1"/>
    </source>
</evidence>
<protein>
    <submittedName>
        <fullName evidence="2 3">Uncharacterized protein</fullName>
    </submittedName>
</protein>
<organism evidence="2">
    <name type="scientific">Puccinia triticina (isolate 1-1 / race 1 (BBBD))</name>
    <name type="common">Brown leaf rust fungus</name>
    <dbReference type="NCBI Taxonomy" id="630390"/>
    <lineage>
        <taxon>Eukaryota</taxon>
        <taxon>Fungi</taxon>
        <taxon>Dikarya</taxon>
        <taxon>Basidiomycota</taxon>
        <taxon>Pucciniomycotina</taxon>
        <taxon>Pucciniomycetes</taxon>
        <taxon>Pucciniales</taxon>
        <taxon>Pucciniaceae</taxon>
        <taxon>Puccinia</taxon>
    </lineage>
</organism>
<reference evidence="3" key="4">
    <citation type="submission" date="2025-05" db="UniProtKB">
        <authorList>
            <consortium name="EnsemblFungi"/>
        </authorList>
    </citation>
    <scope>IDENTIFICATION</scope>
    <source>
        <strain evidence="3">isolate 1-1 / race 1 (BBBD)</strain>
    </source>
</reference>
<feature type="compositionally biased region" description="Acidic residues" evidence="1">
    <location>
        <begin position="9"/>
        <end position="18"/>
    </location>
</feature>
<reference evidence="3 4" key="3">
    <citation type="journal article" date="2017" name="G3 (Bethesda)">
        <title>Comparative analysis highlights variable genome content of wheat rusts and divergence of the mating loci.</title>
        <authorList>
            <person name="Cuomo C.A."/>
            <person name="Bakkeren G."/>
            <person name="Khalil H.B."/>
            <person name="Panwar V."/>
            <person name="Joly D."/>
            <person name="Linning R."/>
            <person name="Sakthikumar S."/>
            <person name="Song X."/>
            <person name="Adiconis X."/>
            <person name="Fan L."/>
            <person name="Goldberg J.M."/>
            <person name="Levin J.Z."/>
            <person name="Young S."/>
            <person name="Zeng Q."/>
            <person name="Anikster Y."/>
            <person name="Bruce M."/>
            <person name="Wang M."/>
            <person name="Yin C."/>
            <person name="McCallum B."/>
            <person name="Szabo L.J."/>
            <person name="Hulbert S."/>
            <person name="Chen X."/>
            <person name="Fellers J.P."/>
        </authorList>
    </citation>
    <scope>NUCLEOTIDE SEQUENCE</scope>
    <source>
        <strain evidence="4">Isolate 1-1 / race 1 (BBBD)</strain>
        <strain evidence="3">isolate 1-1 / race 1 (BBBD)</strain>
    </source>
</reference>
<reference evidence="2" key="1">
    <citation type="submission" date="2009-11" db="EMBL/GenBank/DDBJ databases">
        <authorList>
            <consortium name="The Broad Institute Genome Sequencing Platform"/>
            <person name="Ward D."/>
            <person name="Feldgarden M."/>
            <person name="Earl A."/>
            <person name="Young S.K."/>
            <person name="Zeng Q."/>
            <person name="Koehrsen M."/>
            <person name="Alvarado L."/>
            <person name="Berlin A."/>
            <person name="Bochicchio J."/>
            <person name="Borenstein D."/>
            <person name="Chapman S.B."/>
            <person name="Chen Z."/>
            <person name="Engels R."/>
            <person name="Freedman E."/>
            <person name="Gellesch M."/>
            <person name="Goldberg J."/>
            <person name="Griggs A."/>
            <person name="Gujja S."/>
            <person name="Heilman E."/>
            <person name="Heiman D."/>
            <person name="Hepburn T."/>
            <person name="Howarth C."/>
            <person name="Jen D."/>
            <person name="Larson L."/>
            <person name="Lewis B."/>
            <person name="Mehta T."/>
            <person name="Park D."/>
            <person name="Pearson M."/>
            <person name="Roberts A."/>
            <person name="Saif S."/>
            <person name="Shea T."/>
            <person name="Shenoy N."/>
            <person name="Sisk P."/>
            <person name="Stolte C."/>
            <person name="Sykes S."/>
            <person name="Thomson T."/>
            <person name="Walk T."/>
            <person name="White J."/>
            <person name="Yandava C."/>
            <person name="Izard J."/>
            <person name="Baranova O.V."/>
            <person name="Blanton J.M."/>
            <person name="Tanner A.C."/>
            <person name="Dewhirst F.E."/>
            <person name="Haas B."/>
            <person name="Nusbaum C."/>
            <person name="Birren B."/>
        </authorList>
    </citation>
    <scope>NUCLEOTIDE SEQUENCE [LARGE SCALE GENOMIC DNA]</scope>
    <source>
        <strain evidence="2">1-1 BBBD Race 1</strain>
    </source>
</reference>